<dbReference type="AlphaFoldDB" id="A0AAE9E5U1"/>
<evidence type="ECO:0000256" key="1">
    <source>
        <dbReference type="SAM" id="MobiDB-lite"/>
    </source>
</evidence>
<gene>
    <name evidence="2" type="ORF">L5515_002201</name>
</gene>
<feature type="compositionally biased region" description="Basic and acidic residues" evidence="1">
    <location>
        <begin position="1"/>
        <end position="21"/>
    </location>
</feature>
<name>A0AAE9E5U1_CAEBR</name>
<accession>A0AAE9E5U1</accession>
<keyword evidence="3" id="KW-1185">Reference proteome</keyword>
<evidence type="ECO:0000313" key="3">
    <source>
        <dbReference type="Proteomes" id="UP000829354"/>
    </source>
</evidence>
<dbReference type="Proteomes" id="UP000829354">
    <property type="component" value="Chromosome I"/>
</dbReference>
<feature type="region of interest" description="Disordered" evidence="1">
    <location>
        <begin position="1"/>
        <end position="28"/>
    </location>
</feature>
<sequence>MSKEPAAEEDAKLCTSKKDTDIQSETSNDDNFAYCDVYHDSGENEIDRIYDAPLISEEGSSVLESAEDQLDMT</sequence>
<protein>
    <submittedName>
        <fullName evidence="2">Uncharacterized protein</fullName>
    </submittedName>
</protein>
<dbReference type="EMBL" id="CP092620">
    <property type="protein sequence ID" value="UMM14371.1"/>
    <property type="molecule type" value="Genomic_DNA"/>
</dbReference>
<organism evidence="2 3">
    <name type="scientific">Caenorhabditis briggsae</name>
    <dbReference type="NCBI Taxonomy" id="6238"/>
    <lineage>
        <taxon>Eukaryota</taxon>
        <taxon>Metazoa</taxon>
        <taxon>Ecdysozoa</taxon>
        <taxon>Nematoda</taxon>
        <taxon>Chromadorea</taxon>
        <taxon>Rhabditida</taxon>
        <taxon>Rhabditina</taxon>
        <taxon>Rhabditomorpha</taxon>
        <taxon>Rhabditoidea</taxon>
        <taxon>Rhabditidae</taxon>
        <taxon>Peloderinae</taxon>
        <taxon>Caenorhabditis</taxon>
    </lineage>
</organism>
<proteinExistence type="predicted"/>
<reference evidence="2 3" key="1">
    <citation type="submission" date="2022-04" db="EMBL/GenBank/DDBJ databases">
        <title>Chromosome-level reference genomes for two strains of Caenorhabditis briggsae: an improved platform for comparative genomics.</title>
        <authorList>
            <person name="Stevens L."/>
            <person name="Andersen E."/>
        </authorList>
    </citation>
    <scope>NUCLEOTIDE SEQUENCE [LARGE SCALE GENOMIC DNA]</scope>
    <source>
        <strain evidence="2">VX34</strain>
        <tissue evidence="2">Whole-organism</tissue>
    </source>
</reference>
<evidence type="ECO:0000313" key="2">
    <source>
        <dbReference type="EMBL" id="UMM14371.1"/>
    </source>
</evidence>